<dbReference type="PANTHER" id="PTHR37984">
    <property type="entry name" value="PROTEIN CBG26694"/>
    <property type="match status" value="1"/>
</dbReference>
<reference evidence="2" key="2">
    <citation type="submission" date="2025-09" db="UniProtKB">
        <authorList>
            <consortium name="Ensembl"/>
        </authorList>
    </citation>
    <scope>IDENTIFICATION</scope>
</reference>
<dbReference type="Ensembl" id="ENSMAMT00000028744.2">
    <property type="protein sequence ID" value="ENSMAMP00000028017.2"/>
    <property type="gene ID" value="ENSMAMG00000018843.2"/>
</dbReference>
<dbReference type="SUPFAM" id="SSF53098">
    <property type="entry name" value="Ribonuclease H-like"/>
    <property type="match status" value="1"/>
</dbReference>
<dbReference type="Pfam" id="PF24626">
    <property type="entry name" value="SH3_Tf2-1"/>
    <property type="match status" value="1"/>
</dbReference>
<protein>
    <recommendedName>
        <fullName evidence="1">Integrase catalytic domain-containing protein</fullName>
    </recommendedName>
</protein>
<organism evidence="2 3">
    <name type="scientific">Mastacembelus armatus</name>
    <name type="common">zig-zag eel</name>
    <dbReference type="NCBI Taxonomy" id="205130"/>
    <lineage>
        <taxon>Eukaryota</taxon>
        <taxon>Metazoa</taxon>
        <taxon>Chordata</taxon>
        <taxon>Craniata</taxon>
        <taxon>Vertebrata</taxon>
        <taxon>Euteleostomi</taxon>
        <taxon>Actinopterygii</taxon>
        <taxon>Neopterygii</taxon>
        <taxon>Teleostei</taxon>
        <taxon>Neoteleostei</taxon>
        <taxon>Acanthomorphata</taxon>
        <taxon>Anabantaria</taxon>
        <taxon>Synbranchiformes</taxon>
        <taxon>Mastacembelidae</taxon>
        <taxon>Mastacembelus</taxon>
    </lineage>
</organism>
<sequence>MATDIKRDVTSCTICQLTKPSQRKPAGFMVPISPQKPWEYAGMNFIGPLPRTPSGNAYIIVFVDCFSKWVDVCAVKEASALVAASKFVSEIFARHGTPTYLISDRGSPFVSDLFESVVSTLGSNHRLTTAYHPQTNATERVNRTLKTGIRAYVGDKHTSWDKFISQICFALRTAPHESTGLCPSMNLYGRELQTPVDLLIQPSQEGVEDPGILYPETLRDSIHSAHDHARAMLARSHDRQKHYYDLRRRHTTYEVGDLVRVKSHPRSDALSSFTAKLAPLYTGPFRVSQKLGPVNYRLIRLDTGTDAGVFLLTCYLSIPGSLLLHPEVYALFLLL</sequence>
<name>A0A3Q3MT64_9TELE</name>
<dbReference type="InterPro" id="IPR050951">
    <property type="entry name" value="Retrovirus_Pol_polyprotein"/>
</dbReference>
<proteinExistence type="predicted"/>
<dbReference type="PROSITE" id="PS50994">
    <property type="entry name" value="INTEGRASE"/>
    <property type="match status" value="1"/>
</dbReference>
<dbReference type="InterPro" id="IPR056924">
    <property type="entry name" value="SH3_Tf2-1"/>
</dbReference>
<feature type="domain" description="Integrase catalytic" evidence="1">
    <location>
        <begin position="33"/>
        <end position="191"/>
    </location>
</feature>
<dbReference type="FunFam" id="3.30.420.10:FF:000032">
    <property type="entry name" value="Retrovirus-related Pol polyprotein from transposon 297-like Protein"/>
    <property type="match status" value="1"/>
</dbReference>
<dbReference type="Pfam" id="PF00665">
    <property type="entry name" value="rve"/>
    <property type="match status" value="1"/>
</dbReference>
<dbReference type="Proteomes" id="UP000261640">
    <property type="component" value="Unplaced"/>
</dbReference>
<dbReference type="GeneTree" id="ENSGT01000000214408"/>
<dbReference type="AlphaFoldDB" id="A0A3Q3MT64"/>
<dbReference type="GO" id="GO:0003676">
    <property type="term" value="F:nucleic acid binding"/>
    <property type="evidence" value="ECO:0007669"/>
    <property type="project" value="InterPro"/>
</dbReference>
<evidence type="ECO:0000259" key="1">
    <source>
        <dbReference type="PROSITE" id="PS50994"/>
    </source>
</evidence>
<dbReference type="InParanoid" id="A0A3Q3MT64"/>
<evidence type="ECO:0000313" key="3">
    <source>
        <dbReference type="Proteomes" id="UP000261640"/>
    </source>
</evidence>
<dbReference type="InterPro" id="IPR001584">
    <property type="entry name" value="Integrase_cat-core"/>
</dbReference>
<dbReference type="InterPro" id="IPR012337">
    <property type="entry name" value="RNaseH-like_sf"/>
</dbReference>
<dbReference type="InterPro" id="IPR036397">
    <property type="entry name" value="RNaseH_sf"/>
</dbReference>
<dbReference type="Gene3D" id="3.30.420.10">
    <property type="entry name" value="Ribonuclease H-like superfamily/Ribonuclease H"/>
    <property type="match status" value="1"/>
</dbReference>
<dbReference type="GO" id="GO:0015074">
    <property type="term" value="P:DNA integration"/>
    <property type="evidence" value="ECO:0007669"/>
    <property type="project" value="InterPro"/>
</dbReference>
<dbReference type="PANTHER" id="PTHR37984:SF5">
    <property type="entry name" value="PROTEIN NYNRIN-LIKE"/>
    <property type="match status" value="1"/>
</dbReference>
<reference evidence="2" key="1">
    <citation type="submission" date="2025-08" db="UniProtKB">
        <authorList>
            <consortium name="Ensembl"/>
        </authorList>
    </citation>
    <scope>IDENTIFICATION</scope>
</reference>
<dbReference type="STRING" id="205130.ENSMAMP00000028017"/>
<evidence type="ECO:0000313" key="2">
    <source>
        <dbReference type="Ensembl" id="ENSMAMP00000028017.2"/>
    </source>
</evidence>
<keyword evidence="3" id="KW-1185">Reference proteome</keyword>
<accession>A0A3Q3MT64</accession>